<name>A0A6C0JF80_9ZZZZ</name>
<evidence type="ECO:0000313" key="1">
    <source>
        <dbReference type="EMBL" id="QHU04475.1"/>
    </source>
</evidence>
<proteinExistence type="predicted"/>
<sequence length="80" mass="8738">MPVRSFIELGNNGVRHVGLTSDASEHTRYIRMAATIAPYINKGVSPVPNALGWRSMDASRDARLIAPIYGAVRSFLPNRG</sequence>
<protein>
    <submittedName>
        <fullName evidence="1">Uncharacterized protein</fullName>
    </submittedName>
</protein>
<dbReference type="AlphaFoldDB" id="A0A6C0JF80"/>
<accession>A0A6C0JF80</accession>
<reference evidence="1" key="1">
    <citation type="journal article" date="2020" name="Nature">
        <title>Giant virus diversity and host interactions through global metagenomics.</title>
        <authorList>
            <person name="Schulz F."/>
            <person name="Roux S."/>
            <person name="Paez-Espino D."/>
            <person name="Jungbluth S."/>
            <person name="Walsh D.A."/>
            <person name="Denef V.J."/>
            <person name="McMahon K.D."/>
            <person name="Konstantinidis K.T."/>
            <person name="Eloe-Fadrosh E.A."/>
            <person name="Kyrpides N.C."/>
            <person name="Woyke T."/>
        </authorList>
    </citation>
    <scope>NUCLEOTIDE SEQUENCE</scope>
    <source>
        <strain evidence="1">GVMAG-M-3300027708-51</strain>
    </source>
</reference>
<dbReference type="EMBL" id="MN740401">
    <property type="protein sequence ID" value="QHU04475.1"/>
    <property type="molecule type" value="Genomic_DNA"/>
</dbReference>
<organism evidence="1">
    <name type="scientific">viral metagenome</name>
    <dbReference type="NCBI Taxonomy" id="1070528"/>
    <lineage>
        <taxon>unclassified sequences</taxon>
        <taxon>metagenomes</taxon>
        <taxon>organismal metagenomes</taxon>
    </lineage>
</organism>